<dbReference type="Pfam" id="PF01412">
    <property type="entry name" value="ArfGap"/>
    <property type="match status" value="1"/>
</dbReference>
<keyword evidence="4" id="KW-0862">Zinc</keyword>
<organism evidence="8 9">
    <name type="scientific">Tritrichomonas foetus</name>
    <dbReference type="NCBI Taxonomy" id="1144522"/>
    <lineage>
        <taxon>Eukaryota</taxon>
        <taxon>Metamonada</taxon>
        <taxon>Parabasalia</taxon>
        <taxon>Tritrichomonadida</taxon>
        <taxon>Tritrichomonadidae</taxon>
        <taxon>Tritrichomonas</taxon>
    </lineage>
</organism>
<dbReference type="GO" id="GO:0005096">
    <property type="term" value="F:GTPase activator activity"/>
    <property type="evidence" value="ECO:0007669"/>
    <property type="project" value="UniProtKB-KW"/>
</dbReference>
<evidence type="ECO:0000313" key="9">
    <source>
        <dbReference type="Proteomes" id="UP000179807"/>
    </source>
</evidence>
<sequence>MISFLFQNVSISSRFFSHQKLNSTKMNLPPKDRVQKCMNLQQNCYCADCHAKDPRWASVTLGEFICITCSGIHRSLGTHITFVRSCTLDSWTEEQAAMMEMIGNQKAAEYWEAKLPHNFKRPSPNDIEELKRFIHMKYVGKKWANSNCDPPGANSRENSKSHHRKNDNIRKNFNSNENQSNADHQLNNNFGQVGNFPKRKVKNEPFSMHKNVKSNQYLNGCSQEYPKSNQVYNSCNSQNNNNNNAYNENNNMYNGYNNGFNQPNNQNYTNQNIQHNYNQSQTPDFSIFQKYPQAQQAQQIQHNSSMQYQANCQNQNPQQYVVNNSYSNYQQPQQTYTNACFQQYSPNMYQQSQPSYNQFHQATQSGSHNAYPVNSNINSDIQETRKELKNLMETDMITSPPIYQSARNIFQSPVSYSFY</sequence>
<evidence type="ECO:0000256" key="1">
    <source>
        <dbReference type="ARBA" id="ARBA00022468"/>
    </source>
</evidence>
<feature type="domain" description="Arf-GAP" evidence="7">
    <location>
        <begin position="31"/>
        <end position="155"/>
    </location>
</feature>
<accession>A0A1J4J093</accession>
<evidence type="ECO:0000256" key="6">
    <source>
        <dbReference type="SAM" id="MobiDB-lite"/>
    </source>
</evidence>
<keyword evidence="9" id="KW-1185">Reference proteome</keyword>
<dbReference type="FunFam" id="1.10.220.150:FF:000009">
    <property type="entry name" value="stromal membrane-associated protein 1 isoform X1"/>
    <property type="match status" value="1"/>
</dbReference>
<dbReference type="PRINTS" id="PR00405">
    <property type="entry name" value="REVINTRACTNG"/>
</dbReference>
<evidence type="ECO:0000256" key="5">
    <source>
        <dbReference type="PROSITE-ProRule" id="PRU00288"/>
    </source>
</evidence>
<dbReference type="InterPro" id="IPR001164">
    <property type="entry name" value="ArfGAP_dom"/>
</dbReference>
<dbReference type="SMART" id="SM00105">
    <property type="entry name" value="ArfGap"/>
    <property type="match status" value="1"/>
</dbReference>
<dbReference type="PANTHER" id="PTHR45705:SF1">
    <property type="entry name" value="FI20236P1"/>
    <property type="match status" value="1"/>
</dbReference>
<proteinExistence type="predicted"/>
<dbReference type="AlphaFoldDB" id="A0A1J4J093"/>
<dbReference type="GO" id="GO:0005737">
    <property type="term" value="C:cytoplasm"/>
    <property type="evidence" value="ECO:0007669"/>
    <property type="project" value="TreeGrafter"/>
</dbReference>
<evidence type="ECO:0000256" key="4">
    <source>
        <dbReference type="ARBA" id="ARBA00022833"/>
    </source>
</evidence>
<feature type="compositionally biased region" description="Polar residues" evidence="6">
    <location>
        <begin position="171"/>
        <end position="192"/>
    </location>
</feature>
<comment type="caution">
    <text evidence="8">The sequence shown here is derived from an EMBL/GenBank/DDBJ whole genome shotgun (WGS) entry which is preliminary data.</text>
</comment>
<dbReference type="InterPro" id="IPR037278">
    <property type="entry name" value="ARFGAP/RecO"/>
</dbReference>
<evidence type="ECO:0000256" key="2">
    <source>
        <dbReference type="ARBA" id="ARBA00022723"/>
    </source>
</evidence>
<reference evidence="8" key="1">
    <citation type="submission" date="2016-10" db="EMBL/GenBank/DDBJ databases">
        <authorList>
            <person name="Benchimol M."/>
            <person name="Almeida L.G."/>
            <person name="Vasconcelos A.T."/>
            <person name="Perreira-Neves A."/>
            <person name="Rosa I.A."/>
            <person name="Tasca T."/>
            <person name="Bogo M.R."/>
            <person name="de Souza W."/>
        </authorList>
    </citation>
    <scope>NUCLEOTIDE SEQUENCE [LARGE SCALE GENOMIC DNA]</scope>
    <source>
        <strain evidence="8">K</strain>
    </source>
</reference>
<dbReference type="Gene3D" id="1.10.220.150">
    <property type="entry name" value="Arf GTPase activating protein"/>
    <property type="match status" value="1"/>
</dbReference>
<evidence type="ECO:0000256" key="3">
    <source>
        <dbReference type="ARBA" id="ARBA00022771"/>
    </source>
</evidence>
<dbReference type="VEuPathDB" id="TrichDB:TRFO_12100"/>
<evidence type="ECO:0000313" key="8">
    <source>
        <dbReference type="EMBL" id="OHS93078.1"/>
    </source>
</evidence>
<keyword evidence="1" id="KW-0343">GTPase activation</keyword>
<gene>
    <name evidence="8" type="ORF">TRFO_12100</name>
</gene>
<dbReference type="GeneID" id="94831131"/>
<name>A0A1J4J093_9EUKA</name>
<dbReference type="OrthoDB" id="10266696at2759"/>
<dbReference type="EMBL" id="MLAK01001437">
    <property type="protein sequence ID" value="OHS93078.1"/>
    <property type="molecule type" value="Genomic_DNA"/>
</dbReference>
<feature type="region of interest" description="Disordered" evidence="6">
    <location>
        <begin position="146"/>
        <end position="199"/>
    </location>
</feature>
<protein>
    <recommendedName>
        <fullName evidence="7">Arf-GAP domain-containing protein</fullName>
    </recommendedName>
</protein>
<dbReference type="PROSITE" id="PS50115">
    <property type="entry name" value="ARFGAP"/>
    <property type="match status" value="1"/>
</dbReference>
<evidence type="ECO:0000259" key="7">
    <source>
        <dbReference type="PROSITE" id="PS50115"/>
    </source>
</evidence>
<dbReference type="GO" id="GO:0008270">
    <property type="term" value="F:zinc ion binding"/>
    <property type="evidence" value="ECO:0007669"/>
    <property type="project" value="UniProtKB-KW"/>
</dbReference>
<dbReference type="PANTHER" id="PTHR45705">
    <property type="entry name" value="FI20236P1"/>
    <property type="match status" value="1"/>
</dbReference>
<dbReference type="InterPro" id="IPR051718">
    <property type="entry name" value="ARF_GTPase-activating"/>
</dbReference>
<dbReference type="SUPFAM" id="SSF57863">
    <property type="entry name" value="ArfGap/RecO-like zinc finger"/>
    <property type="match status" value="1"/>
</dbReference>
<dbReference type="Proteomes" id="UP000179807">
    <property type="component" value="Unassembled WGS sequence"/>
</dbReference>
<keyword evidence="3 5" id="KW-0863">Zinc-finger</keyword>
<dbReference type="InterPro" id="IPR038508">
    <property type="entry name" value="ArfGAP_dom_sf"/>
</dbReference>
<keyword evidence="2" id="KW-0479">Metal-binding</keyword>
<dbReference type="RefSeq" id="XP_068346215.1">
    <property type="nucleotide sequence ID" value="XM_068496427.1"/>
</dbReference>
<dbReference type="CDD" id="cd08204">
    <property type="entry name" value="ArfGap"/>
    <property type="match status" value="1"/>
</dbReference>